<dbReference type="SUPFAM" id="SSF52540">
    <property type="entry name" value="P-loop containing nucleoside triphosphate hydrolases"/>
    <property type="match status" value="1"/>
</dbReference>
<dbReference type="InterPro" id="IPR026634">
    <property type="entry name" value="TPST-like"/>
</dbReference>
<evidence type="ECO:0000313" key="2">
    <source>
        <dbReference type="EMBL" id="SIQ60531.1"/>
    </source>
</evidence>
<evidence type="ECO:0000256" key="1">
    <source>
        <dbReference type="ARBA" id="ARBA00022679"/>
    </source>
</evidence>
<keyword evidence="3" id="KW-1185">Reference proteome</keyword>
<dbReference type="EMBL" id="FTLW01000003">
    <property type="protein sequence ID" value="SIQ60531.1"/>
    <property type="molecule type" value="Genomic_DNA"/>
</dbReference>
<reference evidence="3" key="1">
    <citation type="submission" date="2017-01" db="EMBL/GenBank/DDBJ databases">
        <authorList>
            <person name="Varghese N."/>
            <person name="Submissions S."/>
        </authorList>
    </citation>
    <scope>NUCLEOTIDE SEQUENCE [LARGE SCALE GENOMIC DNA]</scope>
    <source>
        <strain evidence="3">UM1</strain>
    </source>
</reference>
<dbReference type="OrthoDB" id="9766687at2"/>
<dbReference type="PANTHER" id="PTHR12788">
    <property type="entry name" value="PROTEIN-TYROSINE SULFOTRANSFERASE 2"/>
    <property type="match status" value="1"/>
</dbReference>
<organism evidence="2 3">
    <name type="scientific">Solilutibacter tolerans</name>
    <dbReference type="NCBI Taxonomy" id="1604334"/>
    <lineage>
        <taxon>Bacteria</taxon>
        <taxon>Pseudomonadati</taxon>
        <taxon>Pseudomonadota</taxon>
        <taxon>Gammaproteobacteria</taxon>
        <taxon>Lysobacterales</taxon>
        <taxon>Lysobacteraceae</taxon>
        <taxon>Solilutibacter</taxon>
    </lineage>
</organism>
<dbReference type="AlphaFoldDB" id="A0A1N6U4W3"/>
<dbReference type="Gene3D" id="1.25.40.10">
    <property type="entry name" value="Tetratricopeptide repeat domain"/>
    <property type="match status" value="1"/>
</dbReference>
<dbReference type="SUPFAM" id="SSF48452">
    <property type="entry name" value="TPR-like"/>
    <property type="match status" value="1"/>
</dbReference>
<evidence type="ECO:0000313" key="3">
    <source>
        <dbReference type="Proteomes" id="UP000241788"/>
    </source>
</evidence>
<dbReference type="InterPro" id="IPR027417">
    <property type="entry name" value="P-loop_NTPase"/>
</dbReference>
<dbReference type="Proteomes" id="UP000241788">
    <property type="component" value="Unassembled WGS sequence"/>
</dbReference>
<dbReference type="Gene3D" id="3.40.50.300">
    <property type="entry name" value="P-loop containing nucleotide triphosphate hydrolases"/>
    <property type="match status" value="1"/>
</dbReference>
<name>A0A1N6U4W3_9GAMM</name>
<keyword evidence="1" id="KW-0808">Transferase</keyword>
<dbReference type="InterPro" id="IPR011990">
    <property type="entry name" value="TPR-like_helical_dom_sf"/>
</dbReference>
<dbReference type="PANTHER" id="PTHR12788:SF10">
    <property type="entry name" value="PROTEIN-TYROSINE SULFOTRANSFERASE"/>
    <property type="match status" value="1"/>
</dbReference>
<dbReference type="RefSeq" id="WP_083688369.1">
    <property type="nucleotide sequence ID" value="NZ_FTLW01000003.1"/>
</dbReference>
<dbReference type="GO" id="GO:0008476">
    <property type="term" value="F:protein-tyrosine sulfotransferase activity"/>
    <property type="evidence" value="ECO:0007669"/>
    <property type="project" value="InterPro"/>
</dbReference>
<gene>
    <name evidence="2" type="ORF">SAMN05421546_1547</name>
</gene>
<sequence length="530" mass="59273">MKNMDPKSLVASVERSIAAGDWASAKSGLVQLITQNPGSADLWVQLSYVESYLGGYRQARAAAIKAAAARPGSLGVVQDVLSRLRTFNQVPEMHDYIRRLGGPRRLPIPLLISAASQFSSVNDQATAMTLLDEAKSGDPDFPTTLVARSQVLMYLARFAEAKADIIKALKRAPGIAQAWWLASRLGKATATENHVQEVEAQLTPSGKLPTPTDIALLCHALHKELDDLGRTEQAWEALSKGNRSKRETLRYASEETRQLIDLLCSSAVDKSTEVVEPAIVPIFIIGMHRSGTTLLEQMLDGHPRVQGVGELYDFTSAMRYETDHHCQGVIDQVIVERAFTAGFNFKAVGGRYLQGLQWRLKGNSHFTDKLPSNFLNAGFICEALPQAKLLHMVRDPVEVCFSNLRELFSSANPYSYDQIELADFYIEYHKLMAHWRKTYPGRIFDIRYDRMVRDPEAVMREVCEFCALEFTPEMLAIGNRKRGVSTASAVQVREGIQVRDVPKWKPYETYLQPMITRLRQGGVLEGWEQA</sequence>
<protein>
    <submittedName>
        <fullName evidence="2">Tfp pilus assembly protein PilF</fullName>
    </submittedName>
</protein>
<proteinExistence type="predicted"/>
<accession>A0A1N6U4W3</accession>
<dbReference type="Pfam" id="PF13469">
    <property type="entry name" value="Sulfotransfer_3"/>
    <property type="match status" value="1"/>
</dbReference>
<dbReference type="STRING" id="1604334.SAMN05421546_1547"/>